<dbReference type="EMBL" id="JH687845">
    <property type="protein sequence ID" value="EJD37243.1"/>
    <property type="molecule type" value="Genomic_DNA"/>
</dbReference>
<reference evidence="2" key="1">
    <citation type="journal article" date="2012" name="Science">
        <title>The Paleozoic origin of enzymatic lignin decomposition reconstructed from 31 fungal genomes.</title>
        <authorList>
            <person name="Floudas D."/>
            <person name="Binder M."/>
            <person name="Riley R."/>
            <person name="Barry K."/>
            <person name="Blanchette R.A."/>
            <person name="Henrissat B."/>
            <person name="Martinez A.T."/>
            <person name="Otillar R."/>
            <person name="Spatafora J.W."/>
            <person name="Yadav J.S."/>
            <person name="Aerts A."/>
            <person name="Benoit I."/>
            <person name="Boyd A."/>
            <person name="Carlson A."/>
            <person name="Copeland A."/>
            <person name="Coutinho P.M."/>
            <person name="de Vries R.P."/>
            <person name="Ferreira P."/>
            <person name="Findley K."/>
            <person name="Foster B."/>
            <person name="Gaskell J."/>
            <person name="Glotzer D."/>
            <person name="Gorecki P."/>
            <person name="Heitman J."/>
            <person name="Hesse C."/>
            <person name="Hori C."/>
            <person name="Igarashi K."/>
            <person name="Jurgens J.A."/>
            <person name="Kallen N."/>
            <person name="Kersten P."/>
            <person name="Kohler A."/>
            <person name="Kuees U."/>
            <person name="Kumar T.K.A."/>
            <person name="Kuo A."/>
            <person name="LaButti K."/>
            <person name="Larrondo L.F."/>
            <person name="Lindquist E."/>
            <person name="Ling A."/>
            <person name="Lombard V."/>
            <person name="Lucas S."/>
            <person name="Lundell T."/>
            <person name="Martin R."/>
            <person name="McLaughlin D.J."/>
            <person name="Morgenstern I."/>
            <person name="Morin E."/>
            <person name="Murat C."/>
            <person name="Nagy L.G."/>
            <person name="Nolan M."/>
            <person name="Ohm R.A."/>
            <person name="Patyshakuliyeva A."/>
            <person name="Rokas A."/>
            <person name="Ruiz-Duenas F.J."/>
            <person name="Sabat G."/>
            <person name="Salamov A."/>
            <person name="Samejima M."/>
            <person name="Schmutz J."/>
            <person name="Slot J.C."/>
            <person name="St John F."/>
            <person name="Stenlid J."/>
            <person name="Sun H."/>
            <person name="Sun S."/>
            <person name="Syed K."/>
            <person name="Tsang A."/>
            <person name="Wiebenga A."/>
            <person name="Young D."/>
            <person name="Pisabarro A."/>
            <person name="Eastwood D.C."/>
            <person name="Martin F."/>
            <person name="Cullen D."/>
            <person name="Grigoriev I.V."/>
            <person name="Hibbett D.S."/>
        </authorList>
    </citation>
    <scope>NUCLEOTIDE SEQUENCE [LARGE SCALE GENOMIC DNA]</scope>
    <source>
        <strain evidence="2">TFB10046</strain>
    </source>
</reference>
<evidence type="ECO:0000313" key="2">
    <source>
        <dbReference type="Proteomes" id="UP000006514"/>
    </source>
</evidence>
<dbReference type="InParanoid" id="J0WVQ2"/>
<dbReference type="Proteomes" id="UP000006514">
    <property type="component" value="Unassembled WGS sequence"/>
</dbReference>
<evidence type="ECO:0000313" key="1">
    <source>
        <dbReference type="EMBL" id="EJD37243.1"/>
    </source>
</evidence>
<accession>J0WVQ2</accession>
<dbReference type="OrthoDB" id="3253907at2759"/>
<dbReference type="AlphaFoldDB" id="J0WVQ2"/>
<sequence length="171" mass="20156">MDHILLECGAPGQDAIWHETELLWSRTGLEWPALNLGLILGCALVEIRDTNGKKHKGASRLFRILVSKAAFLIWKIRNERRIQNQDDPEKHAFEQEIVGRWRAQIEKRLRIDAQMTNRRKFKSRALPWNTMKETWDKILLCQGTRGTPERWWAGPEFLVSIWPPRPRGRER</sequence>
<proteinExistence type="predicted"/>
<protein>
    <submittedName>
        <fullName evidence="1">Uncharacterized protein</fullName>
    </submittedName>
</protein>
<organism evidence="1 2">
    <name type="scientific">Auricularia subglabra (strain TFB-10046 / SS5)</name>
    <name type="common">White-rot fungus</name>
    <name type="synonym">Auricularia delicata (strain TFB10046)</name>
    <dbReference type="NCBI Taxonomy" id="717982"/>
    <lineage>
        <taxon>Eukaryota</taxon>
        <taxon>Fungi</taxon>
        <taxon>Dikarya</taxon>
        <taxon>Basidiomycota</taxon>
        <taxon>Agaricomycotina</taxon>
        <taxon>Agaricomycetes</taxon>
        <taxon>Auriculariales</taxon>
        <taxon>Auriculariaceae</taxon>
        <taxon>Auricularia</taxon>
    </lineage>
</organism>
<keyword evidence="2" id="KW-1185">Reference proteome</keyword>
<name>J0WVQ2_AURST</name>
<gene>
    <name evidence="1" type="ORF">AURDEDRAFT_73520</name>
</gene>
<dbReference type="KEGG" id="adl:AURDEDRAFT_73520"/>